<dbReference type="AlphaFoldDB" id="A0A9D3BU30"/>
<organism evidence="2 3">
    <name type="scientific">Nothobranchius furzeri</name>
    <name type="common">Turquoise killifish</name>
    <dbReference type="NCBI Taxonomy" id="105023"/>
    <lineage>
        <taxon>Eukaryota</taxon>
        <taxon>Metazoa</taxon>
        <taxon>Chordata</taxon>
        <taxon>Craniata</taxon>
        <taxon>Vertebrata</taxon>
        <taxon>Euteleostomi</taxon>
        <taxon>Actinopterygii</taxon>
        <taxon>Neopterygii</taxon>
        <taxon>Teleostei</taxon>
        <taxon>Neoteleostei</taxon>
        <taxon>Acanthomorphata</taxon>
        <taxon>Ovalentaria</taxon>
        <taxon>Atherinomorphae</taxon>
        <taxon>Cyprinodontiformes</taxon>
        <taxon>Nothobranchiidae</taxon>
        <taxon>Nothobranchius</taxon>
    </lineage>
</organism>
<feature type="region of interest" description="Disordered" evidence="1">
    <location>
        <begin position="191"/>
        <end position="212"/>
    </location>
</feature>
<name>A0A9D3BU30_NOTFU</name>
<evidence type="ECO:0000313" key="2">
    <source>
        <dbReference type="EMBL" id="KAF7222607.1"/>
    </source>
</evidence>
<comment type="caution">
    <text evidence="2">The sequence shown here is derived from an EMBL/GenBank/DDBJ whole genome shotgun (WGS) entry which is preliminary data.</text>
</comment>
<reference evidence="2" key="1">
    <citation type="submission" date="2020-03" db="EMBL/GenBank/DDBJ databases">
        <title>Intra-Species Differences in Population Size shape Life History and Genome Evolution.</title>
        <authorList>
            <person name="Willemsen D."/>
            <person name="Cui R."/>
            <person name="Valenzano D.R."/>
        </authorList>
    </citation>
    <scope>NUCLEOTIDE SEQUENCE</scope>
    <source>
        <strain evidence="2">GRZ</strain>
        <tissue evidence="2">Whole</tissue>
    </source>
</reference>
<evidence type="ECO:0000313" key="3">
    <source>
        <dbReference type="Proteomes" id="UP000822369"/>
    </source>
</evidence>
<feature type="compositionally biased region" description="Polar residues" evidence="1">
    <location>
        <begin position="191"/>
        <end position="208"/>
    </location>
</feature>
<dbReference type="KEGG" id="nfu:107383997"/>
<gene>
    <name evidence="2" type="ORF">G4P62_009082</name>
</gene>
<evidence type="ECO:0000256" key="1">
    <source>
        <dbReference type="SAM" id="MobiDB-lite"/>
    </source>
</evidence>
<sequence length="407" mass="46135">MMEGGARSRTWRLIAAVAFLCSLVLSLTYFSFRERFRSVERDENISETVPLELMKGSVFFNGEELVENELLASSTQSGHKEMEDDVAVADWRLLNASLHCGRDEFRFKAVGPDAADLTLEMSNSDRLPLTQVPGACGFSVTQTALGLVLHVPFDGCSVRKVNEMYVLTLRWRENAVSLTCAALASSEEITATSQSLQQPEGSASSEPQSRPRRHLRWQNFYSPCSQHRSFPLCWRTTTPPTTTTTTAAPAMPAILSPQLLSRFLRLYPIYEQYLQNHPQVKLHLNAHKHPGWQMYKKMTARQKPQHLYPDPLQFILKQHFQFTTTDPATTTVRTTTPCGKTTTPSGLDCPGSQRWFFPFRKHNFSPRVSFNGNDLSSSLDGGYDTRRYDTRDQVTPDSLWESFPLMH</sequence>
<dbReference type="OrthoDB" id="8446208at2759"/>
<dbReference type="Proteomes" id="UP000822369">
    <property type="component" value="Chromosome 5"/>
</dbReference>
<proteinExistence type="predicted"/>
<protein>
    <submittedName>
        <fullName evidence="2">LOC107383997-like protein</fullName>
    </submittedName>
</protein>
<accession>A0A9D3BU30</accession>
<dbReference type="EMBL" id="JAAVVJ010000005">
    <property type="protein sequence ID" value="KAF7222607.1"/>
    <property type="molecule type" value="Genomic_DNA"/>
</dbReference>